<reference evidence="8" key="1">
    <citation type="submission" date="2022-06" db="EMBL/GenBank/DDBJ databases">
        <title>Sneathiella actinostolidae sp. nov., isolated from a sea anemonein the Western Pacific Ocean.</title>
        <authorList>
            <person name="Wei M.J."/>
        </authorList>
    </citation>
    <scope>NUCLEOTIDE SEQUENCE</scope>
    <source>
        <strain evidence="8">PHK-P5</strain>
    </source>
</reference>
<evidence type="ECO:0000256" key="6">
    <source>
        <dbReference type="ARBA" id="ARBA00049117"/>
    </source>
</evidence>
<feature type="domain" description="CobW C-terminal" evidence="7">
    <location>
        <begin position="235"/>
        <end position="329"/>
    </location>
</feature>
<gene>
    <name evidence="8" type="ORF">NBZ79_01285</name>
</gene>
<proteinExistence type="inferred from homology"/>
<keyword evidence="2" id="KW-0378">Hydrolase</keyword>
<dbReference type="InterPro" id="IPR051316">
    <property type="entry name" value="Zinc-reg_GTPase_activator"/>
</dbReference>
<evidence type="ECO:0000256" key="2">
    <source>
        <dbReference type="ARBA" id="ARBA00022801"/>
    </source>
</evidence>
<dbReference type="EMBL" id="CP098747">
    <property type="protein sequence ID" value="USG61609.1"/>
    <property type="molecule type" value="Genomic_DNA"/>
</dbReference>
<dbReference type="Pfam" id="PF02492">
    <property type="entry name" value="cobW"/>
    <property type="match status" value="1"/>
</dbReference>
<evidence type="ECO:0000256" key="5">
    <source>
        <dbReference type="ARBA" id="ARBA00045658"/>
    </source>
</evidence>
<dbReference type="InterPro" id="IPR027417">
    <property type="entry name" value="P-loop_NTPase"/>
</dbReference>
<evidence type="ECO:0000256" key="4">
    <source>
        <dbReference type="ARBA" id="ARBA00034320"/>
    </source>
</evidence>
<organism evidence="8 9">
    <name type="scientific">Sneathiella marina</name>
    <dbReference type="NCBI Taxonomy" id="2950108"/>
    <lineage>
        <taxon>Bacteria</taxon>
        <taxon>Pseudomonadati</taxon>
        <taxon>Pseudomonadota</taxon>
        <taxon>Alphaproteobacteria</taxon>
        <taxon>Sneathiellales</taxon>
        <taxon>Sneathiellaceae</taxon>
        <taxon>Sneathiella</taxon>
    </lineage>
</organism>
<comment type="catalytic activity">
    <reaction evidence="6">
        <text>GTP + H2O = GDP + phosphate + H(+)</text>
        <dbReference type="Rhea" id="RHEA:19669"/>
        <dbReference type="ChEBI" id="CHEBI:15377"/>
        <dbReference type="ChEBI" id="CHEBI:15378"/>
        <dbReference type="ChEBI" id="CHEBI:37565"/>
        <dbReference type="ChEBI" id="CHEBI:43474"/>
        <dbReference type="ChEBI" id="CHEBI:58189"/>
    </reaction>
    <physiologicalReaction direction="left-to-right" evidence="6">
        <dbReference type="Rhea" id="RHEA:19670"/>
    </physiologicalReaction>
</comment>
<dbReference type="InterPro" id="IPR036627">
    <property type="entry name" value="CobW-likC_sf"/>
</dbReference>
<evidence type="ECO:0000256" key="3">
    <source>
        <dbReference type="ARBA" id="ARBA00023186"/>
    </source>
</evidence>
<comment type="function">
    <text evidence="5">Zinc chaperone that directly transfers zinc cofactor to target proteins, thereby activating them. Zinc is transferred from the CXCC motif in the GTPase domain to the zinc binding site in target proteins in a process requiring GTP hydrolysis.</text>
</comment>
<dbReference type="Proteomes" id="UP001056291">
    <property type="component" value="Chromosome"/>
</dbReference>
<evidence type="ECO:0000256" key="1">
    <source>
        <dbReference type="ARBA" id="ARBA00022741"/>
    </source>
</evidence>
<protein>
    <submittedName>
        <fullName evidence="8">GTP-binding protein</fullName>
    </submittedName>
</protein>
<dbReference type="SMART" id="SM00833">
    <property type="entry name" value="CobW_C"/>
    <property type="match status" value="1"/>
</dbReference>
<comment type="similarity">
    <text evidence="4">Belongs to the SIMIBI class G3E GTPase family. ZNG1 subfamily.</text>
</comment>
<dbReference type="CDD" id="cd03112">
    <property type="entry name" value="CobW-like"/>
    <property type="match status" value="1"/>
</dbReference>
<dbReference type="PANTHER" id="PTHR13748:SF62">
    <property type="entry name" value="COBW DOMAIN-CONTAINING PROTEIN"/>
    <property type="match status" value="1"/>
</dbReference>
<dbReference type="Gene3D" id="3.40.50.300">
    <property type="entry name" value="P-loop containing nucleotide triphosphate hydrolases"/>
    <property type="match status" value="1"/>
</dbReference>
<dbReference type="Gene3D" id="3.30.1220.10">
    <property type="entry name" value="CobW-like, C-terminal domain"/>
    <property type="match status" value="1"/>
</dbReference>
<evidence type="ECO:0000313" key="9">
    <source>
        <dbReference type="Proteomes" id="UP001056291"/>
    </source>
</evidence>
<dbReference type="SUPFAM" id="SSF52540">
    <property type="entry name" value="P-loop containing nucleoside triphosphate hydrolases"/>
    <property type="match status" value="1"/>
</dbReference>
<evidence type="ECO:0000313" key="8">
    <source>
        <dbReference type="EMBL" id="USG61609.1"/>
    </source>
</evidence>
<sequence length="349" mass="38556">MIPVNIVTGFLGSGKTTLLREVLGRPEYADTAVIVNEFGEIGLDHFLLEEVEEGILLLQSGCICCTIRSDLQETIRSLQKRAGDGLIPKFRRLIIETTGIADPAPIVSTISSDPLISKHFYLANIVCTVDGLSGASSLASAPEAFKQAAVADRILVTKSDLTEIDILVKIEKTLRHLNPTASIQRSSGAEFDTKHLFSQDVFVSNAEAEDVLTKLDRHLKGSASIQDPLKILHDISSFSLEFPGSIDWIAFGVWLTATLHVHGENILRVKGILNTRESAEPVFINGVQHTMHPPIHMDRWPNGERTSRIIFITRGIKKDIVQRSLHAFLSAADKEYRQNELADLTTFRT</sequence>
<evidence type="ECO:0000259" key="7">
    <source>
        <dbReference type="SMART" id="SM00833"/>
    </source>
</evidence>
<dbReference type="PANTHER" id="PTHR13748">
    <property type="entry name" value="COBW-RELATED"/>
    <property type="match status" value="1"/>
</dbReference>
<keyword evidence="9" id="KW-1185">Reference proteome</keyword>
<accession>A0ABY4W8L3</accession>
<dbReference type="SUPFAM" id="SSF90002">
    <property type="entry name" value="Hypothetical protein YjiA, C-terminal domain"/>
    <property type="match status" value="1"/>
</dbReference>
<dbReference type="InterPro" id="IPR003495">
    <property type="entry name" value="CobW/HypB/UreG_nucleotide-bd"/>
</dbReference>
<keyword evidence="3" id="KW-0143">Chaperone</keyword>
<dbReference type="RefSeq" id="WP_251934735.1">
    <property type="nucleotide sequence ID" value="NZ_CP098747.1"/>
</dbReference>
<dbReference type="Pfam" id="PF07683">
    <property type="entry name" value="CobW_C"/>
    <property type="match status" value="1"/>
</dbReference>
<dbReference type="InterPro" id="IPR011629">
    <property type="entry name" value="CobW-like_C"/>
</dbReference>
<keyword evidence="1" id="KW-0547">Nucleotide-binding</keyword>
<name>A0ABY4W8L3_9PROT</name>